<dbReference type="GO" id="GO:0016747">
    <property type="term" value="F:acyltransferase activity, transferring groups other than amino-acyl groups"/>
    <property type="evidence" value="ECO:0007669"/>
    <property type="project" value="InterPro"/>
</dbReference>
<dbReference type="STRING" id="1798497.A3D71_03790"/>
<dbReference type="InterPro" id="IPR015421">
    <property type="entry name" value="PyrdxlP-dep_Trfase_major"/>
</dbReference>
<proteinExistence type="inferred from homology"/>
<dbReference type="PROSITE" id="PS51186">
    <property type="entry name" value="GNAT"/>
    <property type="match status" value="1"/>
</dbReference>
<keyword evidence="5" id="KW-0012">Acyltransferase</keyword>
<evidence type="ECO:0000313" key="10">
    <source>
        <dbReference type="Proteomes" id="UP000177652"/>
    </source>
</evidence>
<dbReference type="InterPro" id="IPR016181">
    <property type="entry name" value="Acyl_CoA_acyltransferase"/>
</dbReference>
<dbReference type="Gene3D" id="3.90.1150.10">
    <property type="entry name" value="Aspartate Aminotransferase, domain 1"/>
    <property type="match status" value="1"/>
</dbReference>
<keyword evidence="2" id="KW-0808">Transferase</keyword>
<evidence type="ECO:0000259" key="8">
    <source>
        <dbReference type="PROSITE" id="PS51186"/>
    </source>
</evidence>
<keyword evidence="4" id="KW-0573">Peptidoglycan synthesis</keyword>
<evidence type="ECO:0000256" key="5">
    <source>
        <dbReference type="ARBA" id="ARBA00023315"/>
    </source>
</evidence>
<sequence>MSTFNSLGSNHTFSSALRILFAGGGASAKKRLTEYLETRYGGRAILMYKGREALRLALSSVPENAAVAINGYTCWAVYQAVQESGHTCHYLDISDTSLNFSAQILREALTSNPAIKAVVIQNTLGLPCDIEGIASLCRERGLVLIEDVAHSIGTTYANGAEAGTVGDFVILSFSQDKVIDAVAGGALIIRNKKYQEMTALPKKVPLTQQLKDRLYPLLAWKIRAAHSLYIGAIVHGLFRGLRILSRPLPDAGSSDAHELPSWYCTEILRQYSTLEKITQHRREIAAVYAGVIDKSLLVSEDVALLARSTNLRFPILFEQRDDLIEYLKARNVYVGDVWYDAPVGPKRFLNRTDYRGQCPTAEKIARMMVNLPTHINISVADAENIAMHVNQWLRSEGSNEYPVQLIQDEEVWEKFLSKQQPHSFLHSWKWGQHYEQTGSKIFRAGVYQDETLVGIGLFIKIGARRGTFLVCPHGPVISRAADEEPTLSELVRYSTHIAREEKCDFIRFCPLSEANDANKAMYRRLGFRDAPIHMHPEISWMLDITKPEDVLLKEMRKTTRYLIKKMEREGVEITQSSDPADMEQFASVYSATVQRQQFTPFSKEYLKTEFELFSQGGQAVFFFGKYRGELTAAAIIIFYNGQAFYHHSGSLQKFNDINASYLLQWRVIQEAKKRGCTLYNFWGISPDNKPKHAWAGLSLFKKGFGGFAEAYLHAQDMPLTAKYWLNYGIETVRRIRRRL</sequence>
<dbReference type="AlphaFoldDB" id="A0A1F6DY62"/>
<comment type="caution">
    <text evidence="9">The sequence shown here is derived from an EMBL/GenBank/DDBJ whole genome shotgun (WGS) entry which is preliminary data.</text>
</comment>
<dbReference type="SUPFAM" id="SSF55729">
    <property type="entry name" value="Acyl-CoA N-acyltransferases (Nat)"/>
    <property type="match status" value="2"/>
</dbReference>
<evidence type="ECO:0000256" key="1">
    <source>
        <dbReference type="ARBA" id="ARBA00009943"/>
    </source>
</evidence>
<dbReference type="EMBL" id="MFLK01000015">
    <property type="protein sequence ID" value="OGG66287.1"/>
    <property type="molecule type" value="Genomic_DNA"/>
</dbReference>
<dbReference type="Pfam" id="PF01041">
    <property type="entry name" value="DegT_DnrJ_EryC1"/>
    <property type="match status" value="2"/>
</dbReference>
<organism evidence="9 10">
    <name type="scientific">Candidatus Kaiserbacteria bacterium RIFCSPHIGHO2_02_FULL_55_20</name>
    <dbReference type="NCBI Taxonomy" id="1798497"/>
    <lineage>
        <taxon>Bacteria</taxon>
        <taxon>Candidatus Kaiseribacteriota</taxon>
    </lineage>
</organism>
<gene>
    <name evidence="9" type="ORF">A3D71_03790</name>
</gene>
<comment type="similarity">
    <text evidence="7">Belongs to the DegT/DnrJ/EryC1 family.</text>
</comment>
<dbReference type="PROSITE" id="PS51191">
    <property type="entry name" value="FEMABX"/>
    <property type="match status" value="1"/>
</dbReference>
<dbReference type="PANTHER" id="PTHR36174:SF1">
    <property type="entry name" value="LIPID II:GLYCINE GLYCYLTRANSFERASE"/>
    <property type="match status" value="1"/>
</dbReference>
<name>A0A1F6DY62_9BACT</name>
<dbReference type="Gene3D" id="3.40.640.10">
    <property type="entry name" value="Type I PLP-dependent aspartate aminotransferase-like (Major domain)"/>
    <property type="match status" value="1"/>
</dbReference>
<dbReference type="InterPro" id="IPR015424">
    <property type="entry name" value="PyrdxlP-dep_Trfase"/>
</dbReference>
<dbReference type="PANTHER" id="PTHR36174">
    <property type="entry name" value="LIPID II:GLYCINE GLYCYLTRANSFERASE"/>
    <property type="match status" value="1"/>
</dbReference>
<reference evidence="9 10" key="1">
    <citation type="journal article" date="2016" name="Nat. Commun.">
        <title>Thousands of microbial genomes shed light on interconnected biogeochemical processes in an aquifer system.</title>
        <authorList>
            <person name="Anantharaman K."/>
            <person name="Brown C.T."/>
            <person name="Hug L.A."/>
            <person name="Sharon I."/>
            <person name="Castelle C.J."/>
            <person name="Probst A.J."/>
            <person name="Thomas B.C."/>
            <person name="Singh A."/>
            <person name="Wilkins M.J."/>
            <person name="Karaoz U."/>
            <person name="Brodie E.L."/>
            <person name="Williams K.H."/>
            <person name="Hubbard S.S."/>
            <person name="Banfield J.F."/>
        </authorList>
    </citation>
    <scope>NUCLEOTIDE SEQUENCE [LARGE SCALE GENOMIC DNA]</scope>
</reference>
<comment type="similarity">
    <text evidence="1">Belongs to the FemABX family.</text>
</comment>
<dbReference type="GO" id="GO:0071555">
    <property type="term" value="P:cell wall organization"/>
    <property type="evidence" value="ECO:0007669"/>
    <property type="project" value="UniProtKB-KW"/>
</dbReference>
<dbReference type="InterPro" id="IPR003447">
    <property type="entry name" value="FEMABX"/>
</dbReference>
<evidence type="ECO:0000256" key="2">
    <source>
        <dbReference type="ARBA" id="ARBA00022679"/>
    </source>
</evidence>
<dbReference type="Proteomes" id="UP000177652">
    <property type="component" value="Unassembled WGS sequence"/>
</dbReference>
<feature type="domain" description="N-acetyltransferase" evidence="8">
    <location>
        <begin position="571"/>
        <end position="722"/>
    </location>
</feature>
<dbReference type="InterPro" id="IPR050644">
    <property type="entry name" value="PG_Glycine_Bridge_Synth"/>
</dbReference>
<dbReference type="GO" id="GO:0008360">
    <property type="term" value="P:regulation of cell shape"/>
    <property type="evidence" value="ECO:0007669"/>
    <property type="project" value="UniProtKB-KW"/>
</dbReference>
<keyword evidence="7" id="KW-0663">Pyridoxal phosphate</keyword>
<evidence type="ECO:0000313" key="9">
    <source>
        <dbReference type="EMBL" id="OGG66287.1"/>
    </source>
</evidence>
<dbReference type="GO" id="GO:0009252">
    <property type="term" value="P:peptidoglycan biosynthetic process"/>
    <property type="evidence" value="ECO:0007669"/>
    <property type="project" value="UniProtKB-KW"/>
</dbReference>
<dbReference type="InterPro" id="IPR000653">
    <property type="entry name" value="DegT/StrS_aminotransferase"/>
</dbReference>
<dbReference type="InterPro" id="IPR015422">
    <property type="entry name" value="PyrdxlP-dep_Trfase_small"/>
</dbReference>
<evidence type="ECO:0000256" key="7">
    <source>
        <dbReference type="RuleBase" id="RU004508"/>
    </source>
</evidence>
<dbReference type="Gene3D" id="3.40.630.30">
    <property type="match status" value="1"/>
</dbReference>
<dbReference type="Pfam" id="PF02388">
    <property type="entry name" value="FemAB"/>
    <property type="match status" value="2"/>
</dbReference>
<dbReference type="GO" id="GO:0016755">
    <property type="term" value="F:aminoacyltransferase activity"/>
    <property type="evidence" value="ECO:0007669"/>
    <property type="project" value="InterPro"/>
</dbReference>
<protein>
    <recommendedName>
        <fullName evidence="8">N-acetyltransferase domain-containing protein</fullName>
    </recommendedName>
</protein>
<accession>A0A1F6DY62</accession>
<keyword evidence="3" id="KW-0133">Cell shape</keyword>
<keyword evidence="6" id="KW-0961">Cell wall biogenesis/degradation</keyword>
<dbReference type="SUPFAM" id="SSF53383">
    <property type="entry name" value="PLP-dependent transferases"/>
    <property type="match status" value="1"/>
</dbReference>
<evidence type="ECO:0000256" key="3">
    <source>
        <dbReference type="ARBA" id="ARBA00022960"/>
    </source>
</evidence>
<evidence type="ECO:0000256" key="6">
    <source>
        <dbReference type="ARBA" id="ARBA00023316"/>
    </source>
</evidence>
<dbReference type="InterPro" id="IPR000182">
    <property type="entry name" value="GNAT_dom"/>
</dbReference>
<evidence type="ECO:0000256" key="4">
    <source>
        <dbReference type="ARBA" id="ARBA00022984"/>
    </source>
</evidence>